<feature type="binding site" evidence="12">
    <location>
        <position position="188"/>
    </location>
    <ligand>
        <name>pyridoxal 5'-phosphate</name>
        <dbReference type="ChEBI" id="CHEBI:597326"/>
    </ligand>
</feature>
<dbReference type="RefSeq" id="WP_036560042.1">
    <property type="nucleotide sequence ID" value="NZ_JRNI01000037.1"/>
</dbReference>
<name>A0A095Z4E0_9BURK</name>
<dbReference type="Pfam" id="PF00266">
    <property type="entry name" value="Aminotran_5"/>
    <property type="match status" value="1"/>
</dbReference>
<protein>
    <recommendedName>
        <fullName evidence="12">Phosphoserine aminotransferase</fullName>
        <ecNumber evidence="12">2.6.1.52</ecNumber>
    </recommendedName>
    <alternativeName>
        <fullName evidence="12">Phosphohydroxythreonine aminotransferase</fullName>
        <shortName evidence="12">PSAT</shortName>
    </alternativeName>
</protein>
<accession>A0A095Z4E0</accession>
<evidence type="ECO:0000256" key="12">
    <source>
        <dbReference type="HAMAP-Rule" id="MF_00160"/>
    </source>
</evidence>
<dbReference type="GO" id="GO:0004648">
    <property type="term" value="F:O-phospho-L-serine:2-oxoglutarate aminotransferase activity"/>
    <property type="evidence" value="ECO:0007669"/>
    <property type="project" value="UniProtKB-UniRule"/>
</dbReference>
<dbReference type="Proteomes" id="UP000029629">
    <property type="component" value="Unassembled WGS sequence"/>
</dbReference>
<dbReference type="SUPFAM" id="SSF53383">
    <property type="entry name" value="PLP-dependent transferases"/>
    <property type="match status" value="1"/>
</dbReference>
<dbReference type="eggNOG" id="COG1932">
    <property type="taxonomic scope" value="Bacteria"/>
</dbReference>
<evidence type="ECO:0000256" key="3">
    <source>
        <dbReference type="ARBA" id="ARBA00006904"/>
    </source>
</evidence>
<keyword evidence="8 12" id="KW-0664">Pyridoxine biosynthesis</keyword>
<comment type="caution">
    <text evidence="15">The sequence shown here is derived from an EMBL/GenBank/DDBJ whole genome shotgun (WGS) entry which is preliminary data.</text>
</comment>
<comment type="function">
    <text evidence="12">Catalyzes the reversible conversion of 3-phosphohydroxypyruvate to phosphoserine and of 3-hydroxy-2-oxo-4-phosphonooxybutanoate to phosphohydroxythreonine.</text>
</comment>
<dbReference type="Gene3D" id="3.90.1150.10">
    <property type="entry name" value="Aspartate Aminotransferase, domain 1"/>
    <property type="match status" value="1"/>
</dbReference>
<sequence length="376" mass="41690">MKQFWNFSAGPSVLPKEVLQQAAEEMLDWHGSGQSVMEMSHRGAEFTQICDEAEADLRKLLGVGDEWAVFFSQGGASAQNAILPMNLIALKEGRTADYVLTGSWSNKAYKEAKGYGEMRIAASSAEAREIDGVQYQAWQWAPDFSEWQINPKASYLHYCSNETIGGVEYAQLPDKAAIGAEGVPLILDTSSHFLARAWNLEGVDMLYAGAQKNAGPAGSTIIVIRRELIGQCEAICPDVFNYKNLDEARSRFNTPPTYSIYMSGLVFKWLLAQGGLAAIEQQNKAKAKRLYDYIDSTDFYHNFVQPSHRSIMNVPFVTANEALDAQFLKGAKERGLLNLKGHKSVGGMRASIYNAMPIEGVEALIDYMQDFERQHG</sequence>
<dbReference type="GO" id="GO:0008615">
    <property type="term" value="P:pyridoxine biosynthetic process"/>
    <property type="evidence" value="ECO:0007669"/>
    <property type="project" value="UniProtKB-UniRule"/>
</dbReference>
<keyword evidence="4 12" id="KW-0032">Aminotransferase</keyword>
<comment type="catalytic activity">
    <reaction evidence="11 12 13">
        <text>O-phospho-L-serine + 2-oxoglutarate = 3-phosphooxypyruvate + L-glutamate</text>
        <dbReference type="Rhea" id="RHEA:14329"/>
        <dbReference type="ChEBI" id="CHEBI:16810"/>
        <dbReference type="ChEBI" id="CHEBI:18110"/>
        <dbReference type="ChEBI" id="CHEBI:29985"/>
        <dbReference type="ChEBI" id="CHEBI:57524"/>
        <dbReference type="EC" id="2.6.1.52"/>
    </reaction>
</comment>
<feature type="binding site" evidence="12">
    <location>
        <begin position="76"/>
        <end position="77"/>
    </location>
    <ligand>
        <name>pyridoxal 5'-phosphate</name>
        <dbReference type="ChEBI" id="CHEBI:597326"/>
    </ligand>
</feature>
<dbReference type="EMBL" id="JRNI01000037">
    <property type="protein sequence ID" value="KGF29600.1"/>
    <property type="molecule type" value="Genomic_DNA"/>
</dbReference>
<dbReference type="PROSITE" id="PS00595">
    <property type="entry name" value="AA_TRANSFER_CLASS_5"/>
    <property type="match status" value="1"/>
</dbReference>
<keyword evidence="16" id="KW-1185">Reference proteome</keyword>
<reference evidence="15 16" key="1">
    <citation type="submission" date="2014-07" db="EMBL/GenBank/DDBJ databases">
        <authorList>
            <person name="McCorrison J."/>
            <person name="Sanka R."/>
            <person name="Torralba M."/>
            <person name="Gillis M."/>
            <person name="Haft D.H."/>
            <person name="Methe B."/>
            <person name="Sutton G."/>
            <person name="Nelson K.E."/>
        </authorList>
    </citation>
    <scope>NUCLEOTIDE SEQUENCE [LARGE SCALE GENOMIC DNA]</scope>
    <source>
        <strain evidence="15 16">DNF00040</strain>
    </source>
</reference>
<dbReference type="GO" id="GO:0006564">
    <property type="term" value="P:L-serine biosynthetic process"/>
    <property type="evidence" value="ECO:0007669"/>
    <property type="project" value="UniProtKB-UniRule"/>
</dbReference>
<evidence type="ECO:0000256" key="8">
    <source>
        <dbReference type="ARBA" id="ARBA00023096"/>
    </source>
</evidence>
<dbReference type="UniPathway" id="UPA00135">
    <property type="reaction ID" value="UER00197"/>
</dbReference>
<dbReference type="UniPathway" id="UPA00244">
    <property type="reaction ID" value="UER00311"/>
</dbReference>
<evidence type="ECO:0000256" key="11">
    <source>
        <dbReference type="ARBA" id="ARBA00049007"/>
    </source>
</evidence>
<evidence type="ECO:0000259" key="14">
    <source>
        <dbReference type="Pfam" id="PF00266"/>
    </source>
</evidence>
<comment type="pathway">
    <text evidence="2 12 13">Amino-acid biosynthesis; L-serine biosynthesis; L-serine from 3-phospho-D-glycerate: step 2/3.</text>
</comment>
<dbReference type="HAMAP" id="MF_00160">
    <property type="entry name" value="SerC_aminotrans_5"/>
    <property type="match status" value="1"/>
</dbReference>
<comment type="catalytic activity">
    <reaction evidence="10 12">
        <text>4-(phosphooxy)-L-threonine + 2-oxoglutarate = (R)-3-hydroxy-2-oxo-4-phosphooxybutanoate + L-glutamate</text>
        <dbReference type="Rhea" id="RHEA:16573"/>
        <dbReference type="ChEBI" id="CHEBI:16810"/>
        <dbReference type="ChEBI" id="CHEBI:29985"/>
        <dbReference type="ChEBI" id="CHEBI:58452"/>
        <dbReference type="ChEBI" id="CHEBI:58538"/>
        <dbReference type="EC" id="2.6.1.52"/>
    </reaction>
</comment>
<dbReference type="FunFam" id="3.90.1150.10:FF:000006">
    <property type="entry name" value="Phosphoserine aminotransferase"/>
    <property type="match status" value="1"/>
</dbReference>
<dbReference type="InterPro" id="IPR015421">
    <property type="entry name" value="PyrdxlP-dep_Trfase_major"/>
</dbReference>
<comment type="caution">
    <text evidence="12">Lacks conserved residue(s) required for the propagation of feature annotation.</text>
</comment>
<evidence type="ECO:0000313" key="15">
    <source>
        <dbReference type="EMBL" id="KGF29600.1"/>
    </source>
</evidence>
<evidence type="ECO:0000256" key="13">
    <source>
        <dbReference type="RuleBase" id="RU004505"/>
    </source>
</evidence>
<dbReference type="EC" id="2.6.1.52" evidence="12"/>
<evidence type="ECO:0000256" key="9">
    <source>
        <dbReference type="ARBA" id="ARBA00023299"/>
    </source>
</evidence>
<keyword evidence="9 12" id="KW-0718">Serine biosynthesis</keyword>
<comment type="similarity">
    <text evidence="3 12">Belongs to the class-V pyridoxal-phosphate-dependent aminotransferase family. SerC subfamily.</text>
</comment>
<dbReference type="InterPro" id="IPR020578">
    <property type="entry name" value="Aminotrans_V_PyrdxlP_BS"/>
</dbReference>
<evidence type="ECO:0000313" key="16">
    <source>
        <dbReference type="Proteomes" id="UP000029629"/>
    </source>
</evidence>
<keyword evidence="6 12" id="KW-0808">Transferase</keyword>
<dbReference type="NCBIfam" id="TIGR01364">
    <property type="entry name" value="serC_1"/>
    <property type="match status" value="1"/>
</dbReference>
<feature type="binding site" evidence="12">
    <location>
        <position position="163"/>
    </location>
    <ligand>
        <name>pyridoxal 5'-phosphate</name>
        <dbReference type="ChEBI" id="CHEBI:597326"/>
    </ligand>
</feature>
<evidence type="ECO:0000256" key="6">
    <source>
        <dbReference type="ARBA" id="ARBA00022679"/>
    </source>
</evidence>
<comment type="subunit">
    <text evidence="12">Homodimer.</text>
</comment>
<dbReference type="AlphaFoldDB" id="A0A095Z4E0"/>
<evidence type="ECO:0000256" key="10">
    <source>
        <dbReference type="ARBA" id="ARBA00047630"/>
    </source>
</evidence>
<evidence type="ECO:0000256" key="4">
    <source>
        <dbReference type="ARBA" id="ARBA00022576"/>
    </source>
</evidence>
<evidence type="ECO:0000256" key="7">
    <source>
        <dbReference type="ARBA" id="ARBA00022898"/>
    </source>
</evidence>
<feature type="domain" description="Aminotransferase class V" evidence="14">
    <location>
        <begin position="5"/>
        <end position="364"/>
    </location>
</feature>
<feature type="binding site" evidence="12">
    <location>
        <position position="211"/>
    </location>
    <ligand>
        <name>pyridoxal 5'-phosphate</name>
        <dbReference type="ChEBI" id="CHEBI:597326"/>
    </ligand>
</feature>
<keyword evidence="12" id="KW-0963">Cytoplasm</keyword>
<evidence type="ECO:0000256" key="1">
    <source>
        <dbReference type="ARBA" id="ARBA00004915"/>
    </source>
</evidence>
<comment type="cofactor">
    <cofactor evidence="12">
        <name>pyridoxal 5'-phosphate</name>
        <dbReference type="ChEBI" id="CHEBI:597326"/>
    </cofactor>
    <text evidence="12">Binds 1 pyridoxal phosphate per subunit.</text>
</comment>
<dbReference type="PIRSF" id="PIRSF000525">
    <property type="entry name" value="SerC"/>
    <property type="match status" value="1"/>
</dbReference>
<dbReference type="InterPro" id="IPR015422">
    <property type="entry name" value="PyrdxlP-dep_Trfase_small"/>
</dbReference>
<comment type="pathway">
    <text evidence="1 12">Cofactor biosynthesis; pyridoxine 5'-phosphate biosynthesis; pyridoxine 5'-phosphate from D-erythrose 4-phosphate: step 3/5.</text>
</comment>
<dbReference type="InterPro" id="IPR022278">
    <property type="entry name" value="Pser_aminoTfrase"/>
</dbReference>
<feature type="binding site" evidence="12">
    <location>
        <begin position="253"/>
        <end position="254"/>
    </location>
    <ligand>
        <name>pyridoxal 5'-phosphate</name>
        <dbReference type="ChEBI" id="CHEBI:597326"/>
    </ligand>
</feature>
<gene>
    <name evidence="12" type="primary">serC</name>
    <name evidence="15" type="ORF">HMPREF2130_08690</name>
</gene>
<dbReference type="OrthoDB" id="9809412at2"/>
<dbReference type="Gene3D" id="3.40.640.10">
    <property type="entry name" value="Type I PLP-dependent aspartate aminotransferase-like (Major domain)"/>
    <property type="match status" value="1"/>
</dbReference>
<dbReference type="GO" id="GO:0005737">
    <property type="term" value="C:cytoplasm"/>
    <property type="evidence" value="ECO:0007669"/>
    <property type="project" value="UniProtKB-SubCell"/>
</dbReference>
<dbReference type="InterPro" id="IPR000192">
    <property type="entry name" value="Aminotrans_V_dom"/>
</dbReference>
<feature type="modified residue" description="N6-(pyridoxal phosphate)lysine" evidence="12">
    <location>
        <position position="212"/>
    </location>
</feature>
<keyword evidence="7 12" id="KW-0663">Pyridoxal phosphate</keyword>
<dbReference type="GO" id="GO:0030170">
    <property type="term" value="F:pyridoxal phosphate binding"/>
    <property type="evidence" value="ECO:0007669"/>
    <property type="project" value="UniProtKB-UniRule"/>
</dbReference>
<organism evidence="15 16">
    <name type="scientific">Oligella urethralis DNF00040</name>
    <dbReference type="NCBI Taxonomy" id="1401065"/>
    <lineage>
        <taxon>Bacteria</taxon>
        <taxon>Pseudomonadati</taxon>
        <taxon>Pseudomonadota</taxon>
        <taxon>Betaproteobacteria</taxon>
        <taxon>Burkholderiales</taxon>
        <taxon>Alcaligenaceae</taxon>
        <taxon>Oligella</taxon>
    </lineage>
</organism>
<dbReference type="PANTHER" id="PTHR43247:SF1">
    <property type="entry name" value="PHOSPHOSERINE AMINOTRANSFERASE"/>
    <property type="match status" value="1"/>
</dbReference>
<dbReference type="PANTHER" id="PTHR43247">
    <property type="entry name" value="PHOSPHOSERINE AMINOTRANSFERASE"/>
    <property type="match status" value="1"/>
</dbReference>
<dbReference type="InterPro" id="IPR015424">
    <property type="entry name" value="PyrdxlP-dep_Trfase"/>
</dbReference>
<evidence type="ECO:0000256" key="5">
    <source>
        <dbReference type="ARBA" id="ARBA00022605"/>
    </source>
</evidence>
<proteinExistence type="inferred from homology"/>
<comment type="subcellular location">
    <subcellularLocation>
        <location evidence="12">Cytoplasm</location>
    </subcellularLocation>
</comment>
<keyword evidence="5 12" id="KW-0028">Amino-acid biosynthesis</keyword>
<feature type="binding site" evidence="12">
    <location>
        <position position="42"/>
    </location>
    <ligand>
        <name>L-glutamate</name>
        <dbReference type="ChEBI" id="CHEBI:29985"/>
    </ligand>
</feature>
<feature type="binding site" evidence="12">
    <location>
        <position position="104"/>
    </location>
    <ligand>
        <name>pyridoxal 5'-phosphate</name>
        <dbReference type="ChEBI" id="CHEBI:597326"/>
    </ligand>
</feature>
<dbReference type="NCBIfam" id="NF003764">
    <property type="entry name" value="PRK05355.1"/>
    <property type="match status" value="1"/>
</dbReference>
<dbReference type="FunFam" id="3.40.640.10:FF:000010">
    <property type="entry name" value="Phosphoserine aminotransferase"/>
    <property type="match status" value="1"/>
</dbReference>
<evidence type="ECO:0000256" key="2">
    <source>
        <dbReference type="ARBA" id="ARBA00005099"/>
    </source>
</evidence>